<name>A0ABR1LNP1_9PEZI</name>
<dbReference type="RefSeq" id="XP_066654092.1">
    <property type="nucleotide sequence ID" value="XM_066804073.1"/>
</dbReference>
<accession>A0ABR1LNP1</accession>
<dbReference type="Proteomes" id="UP001360953">
    <property type="component" value="Unassembled WGS sequence"/>
</dbReference>
<keyword evidence="2" id="KW-1185">Reference proteome</keyword>
<protein>
    <submittedName>
        <fullName evidence="1">Uncharacterized protein</fullName>
    </submittedName>
</protein>
<dbReference type="InterPro" id="IPR051035">
    <property type="entry name" value="Mito_inheritance_9"/>
</dbReference>
<dbReference type="PANTHER" id="PTHR36091:SF1">
    <property type="entry name" value="ALTERED INHERITANCE OF MITOCHONDRIA PROTEIN 9, MITOCHONDRIAL"/>
    <property type="match status" value="1"/>
</dbReference>
<organism evidence="1 2">
    <name type="scientific">Phyllosticta citribraziliensis</name>
    <dbReference type="NCBI Taxonomy" id="989973"/>
    <lineage>
        <taxon>Eukaryota</taxon>
        <taxon>Fungi</taxon>
        <taxon>Dikarya</taxon>
        <taxon>Ascomycota</taxon>
        <taxon>Pezizomycotina</taxon>
        <taxon>Dothideomycetes</taxon>
        <taxon>Dothideomycetes incertae sedis</taxon>
        <taxon>Botryosphaeriales</taxon>
        <taxon>Phyllostictaceae</taxon>
        <taxon>Phyllosticta</taxon>
    </lineage>
</organism>
<evidence type="ECO:0000313" key="2">
    <source>
        <dbReference type="Proteomes" id="UP001360953"/>
    </source>
</evidence>
<sequence>MFRFVARARPCVALPKIKPPLLRPSYALANTFALSTKHSSSRLPKKDLQFFDENEKQTNEKGAFKSFTMKLSEGEESAGQFLKILHSADGDLKYMRYQQFSEVATLHFLRTVLKLPVPEAKIWINQDLGAAFCHRAVLMDFAEGIPASSAKEILQKDVVTRTRLTHSGWQIEKRVSSFTFDRYGSIYRPSSDFMYEVPEGQKAKVLHGASPEEKQLTESEFYIGRSCESMLFKGDDKHLMEEYHGPWTCAYDYVESRLRCQIECLSKKMNTPDNVDKSGTPYEYHIELLQRALSIVPFIMPKDNDLTSPKLHHPVLSIDDLYVDEKFRVKTVIGWRSSWIGPAFASLNWALKLTPGDEDLNPEKVIKQLKSKVSGEELGELSQTLWEQSAMLRKALKEPILPLLHIGLRTQRFGTLPLEVLLMHVKAHWKRFGAPVPCPYRITDEEIKMANQKMDKFAEAGDKRVAKACMGVGLWTVV</sequence>
<dbReference type="PANTHER" id="PTHR36091">
    <property type="entry name" value="ALTERED INHERITANCE OF MITOCHONDRIA PROTEIN 9, MITOCHONDRIAL"/>
    <property type="match status" value="1"/>
</dbReference>
<comment type="caution">
    <text evidence="1">The sequence shown here is derived from an EMBL/GenBank/DDBJ whole genome shotgun (WGS) entry which is preliminary data.</text>
</comment>
<dbReference type="EMBL" id="JBBPEH010000008">
    <property type="protein sequence ID" value="KAK7535367.1"/>
    <property type="molecule type" value="Genomic_DNA"/>
</dbReference>
<dbReference type="GeneID" id="92036979"/>
<gene>
    <name evidence="1" type="ORF">J3D65DRAFT_699974</name>
</gene>
<reference evidence="1 2" key="1">
    <citation type="submission" date="2024-04" db="EMBL/GenBank/DDBJ databases">
        <title>Phyllosticta paracitricarpa is synonymous to the EU quarantine fungus P. citricarpa based on phylogenomic analyses.</title>
        <authorList>
            <consortium name="Lawrence Berkeley National Laboratory"/>
            <person name="Van ingen-buijs V.A."/>
            <person name="Van westerhoven A.C."/>
            <person name="Haridas S."/>
            <person name="Skiadas P."/>
            <person name="Martin F."/>
            <person name="Groenewald J.Z."/>
            <person name="Crous P.W."/>
            <person name="Seidl M.F."/>
        </authorList>
    </citation>
    <scope>NUCLEOTIDE SEQUENCE [LARGE SCALE GENOMIC DNA]</scope>
    <source>
        <strain evidence="1 2">CPC 17464</strain>
    </source>
</reference>
<evidence type="ECO:0000313" key="1">
    <source>
        <dbReference type="EMBL" id="KAK7535367.1"/>
    </source>
</evidence>
<proteinExistence type="predicted"/>